<proteinExistence type="predicted"/>
<sequence length="188" mass="21063">MDEIAENTKAIDLDIKELEKFQTIIAAAETDDELGTVLRLHLAVEQLLVFYIKEKSHGETSKYAKSPRDFGGKLSLATAFGLPIPIARAIYQINVIRNKLAHDPDASVQDGDLKELARAVNSLSEIDKNFTPIEKRYIELAVKRPGERLVFGAGGNRIDFVICAFSFYATTMQWLIKDAAYRKLQSKC</sequence>
<name>A0A2N8SQJ0_STUST</name>
<dbReference type="AlphaFoldDB" id="A0A2N8SQJ0"/>
<organism evidence="1 2">
    <name type="scientific">Stutzerimonas stutzeri</name>
    <name type="common">Pseudomonas stutzeri</name>
    <dbReference type="NCBI Taxonomy" id="316"/>
    <lineage>
        <taxon>Bacteria</taxon>
        <taxon>Pseudomonadati</taxon>
        <taxon>Pseudomonadota</taxon>
        <taxon>Gammaproteobacteria</taxon>
        <taxon>Pseudomonadales</taxon>
        <taxon>Pseudomonadaceae</taxon>
        <taxon>Stutzerimonas</taxon>
    </lineage>
</organism>
<gene>
    <name evidence="1" type="ORF">CXL00_13845</name>
</gene>
<evidence type="ECO:0000313" key="2">
    <source>
        <dbReference type="Proteomes" id="UP000235897"/>
    </source>
</evidence>
<comment type="caution">
    <text evidence="1">The sequence shown here is derived from an EMBL/GenBank/DDBJ whole genome shotgun (WGS) entry which is preliminary data.</text>
</comment>
<dbReference type="OrthoDB" id="7063342at2"/>
<accession>A0A2N8SQJ0</accession>
<protein>
    <recommendedName>
        <fullName evidence="3">DUF4145 domain-containing protein</fullName>
    </recommendedName>
</protein>
<evidence type="ECO:0000313" key="1">
    <source>
        <dbReference type="EMBL" id="PNG04750.1"/>
    </source>
</evidence>
<reference evidence="1 2" key="1">
    <citation type="submission" date="2018-01" db="EMBL/GenBank/DDBJ databases">
        <title>Denitrification phenotypes of diverse strains of Pseudomonas stutzeri.</title>
        <authorList>
            <person name="Milligan D.A."/>
            <person name="Bergaust L."/>
            <person name="Bakken L.R."/>
            <person name="Frostegard A."/>
        </authorList>
    </citation>
    <scope>NUCLEOTIDE SEQUENCE [LARGE SCALE GENOMIC DNA]</scope>
    <source>
        <strain evidence="1 2">28a3</strain>
    </source>
</reference>
<dbReference type="EMBL" id="POUW01000005">
    <property type="protein sequence ID" value="PNG04750.1"/>
    <property type="molecule type" value="Genomic_DNA"/>
</dbReference>
<dbReference type="Proteomes" id="UP000235897">
    <property type="component" value="Unassembled WGS sequence"/>
</dbReference>
<evidence type="ECO:0008006" key="3">
    <source>
        <dbReference type="Google" id="ProtNLM"/>
    </source>
</evidence>
<dbReference type="RefSeq" id="WP_102846996.1">
    <property type="nucleotide sequence ID" value="NZ_JAMOIG010000031.1"/>
</dbReference>